<dbReference type="Pfam" id="PF02754">
    <property type="entry name" value="CCG"/>
    <property type="match status" value="2"/>
</dbReference>
<gene>
    <name evidence="8" type="ORF">METZ01_LOCUS40397</name>
</gene>
<dbReference type="EMBL" id="UINC01001729">
    <property type="protein sequence ID" value="SUZ87543.1"/>
    <property type="molecule type" value="Genomic_DNA"/>
</dbReference>
<dbReference type="AlphaFoldDB" id="A0A381RE75"/>
<keyword evidence="3" id="KW-0677">Repeat</keyword>
<accession>A0A381RE75</accession>
<evidence type="ECO:0000313" key="8">
    <source>
        <dbReference type="EMBL" id="SUZ87543.1"/>
    </source>
</evidence>
<dbReference type="PANTHER" id="PTHR32479">
    <property type="entry name" value="GLYCOLATE OXIDASE IRON-SULFUR SUBUNIT"/>
    <property type="match status" value="1"/>
</dbReference>
<keyword evidence="1" id="KW-0004">4Fe-4S</keyword>
<keyword evidence="2" id="KW-0479">Metal-binding</keyword>
<feature type="region of interest" description="Disordered" evidence="6">
    <location>
        <begin position="439"/>
        <end position="462"/>
    </location>
</feature>
<dbReference type="InterPro" id="IPR004017">
    <property type="entry name" value="Cys_rich_dom"/>
</dbReference>
<dbReference type="Gene3D" id="3.30.70.20">
    <property type="match status" value="1"/>
</dbReference>
<keyword evidence="5" id="KW-0411">Iron-sulfur</keyword>
<dbReference type="SUPFAM" id="SSF54862">
    <property type="entry name" value="4Fe-4S ferredoxins"/>
    <property type="match status" value="1"/>
</dbReference>
<evidence type="ECO:0000256" key="3">
    <source>
        <dbReference type="ARBA" id="ARBA00022737"/>
    </source>
</evidence>
<evidence type="ECO:0000259" key="7">
    <source>
        <dbReference type="Pfam" id="PF02754"/>
    </source>
</evidence>
<proteinExistence type="predicted"/>
<dbReference type="PANTHER" id="PTHR32479:SF19">
    <property type="entry name" value="ANAEROBIC GLYCEROL-3-PHOSPHATE DEHYDROGENASE SUBUNIT C"/>
    <property type="match status" value="1"/>
</dbReference>
<organism evidence="8">
    <name type="scientific">marine metagenome</name>
    <dbReference type="NCBI Taxonomy" id="408172"/>
    <lineage>
        <taxon>unclassified sequences</taxon>
        <taxon>metagenomes</taxon>
        <taxon>ecological metagenomes</taxon>
    </lineage>
</organism>
<evidence type="ECO:0000256" key="6">
    <source>
        <dbReference type="SAM" id="MobiDB-lite"/>
    </source>
</evidence>
<dbReference type="Pfam" id="PF13534">
    <property type="entry name" value="Fer4_17"/>
    <property type="match status" value="1"/>
</dbReference>
<dbReference type="GO" id="GO:0051539">
    <property type="term" value="F:4 iron, 4 sulfur cluster binding"/>
    <property type="evidence" value="ECO:0007669"/>
    <property type="project" value="UniProtKB-KW"/>
</dbReference>
<dbReference type="GO" id="GO:0046872">
    <property type="term" value="F:metal ion binding"/>
    <property type="evidence" value="ECO:0007669"/>
    <property type="project" value="UniProtKB-KW"/>
</dbReference>
<dbReference type="InterPro" id="IPR017900">
    <property type="entry name" value="4Fe4S_Fe_S_CS"/>
</dbReference>
<feature type="compositionally biased region" description="Low complexity" evidence="6">
    <location>
        <begin position="452"/>
        <end position="462"/>
    </location>
</feature>
<evidence type="ECO:0000256" key="5">
    <source>
        <dbReference type="ARBA" id="ARBA00023014"/>
    </source>
</evidence>
<evidence type="ECO:0000256" key="4">
    <source>
        <dbReference type="ARBA" id="ARBA00023004"/>
    </source>
</evidence>
<feature type="domain" description="Cysteine-rich" evidence="7">
    <location>
        <begin position="334"/>
        <end position="399"/>
    </location>
</feature>
<feature type="domain" description="Cysteine-rich" evidence="7">
    <location>
        <begin position="200"/>
        <end position="285"/>
    </location>
</feature>
<sequence length="462" mass="51466">MADHIPYAPTPGLSYDPSEDVYWDPGALKAEVDRTFEICHGCRMCFKYCDSFPSLFSFIDDRHDGDVRSITDAETARVMDECFQCKLCEVQCPYTVRDDHEFQLDFPKLVHRYKAQRLRRDGQNLRDRVLGDPDRTARLARSSGGLADTLNSRSRLHRRFLEKVVGIHRDKDLPPFARAPFTRWARRVGLVSDDPTAGEVVLFPTCYVEHNEPDVGRDTVSVLQRNGVDVTCEEGLVCCGMPAWESGDLDTLRDKATTNLDRLEPHVVAGKKVLAVNPTCSMMLRREYPELVAPADRERAHRLAEAVSDPSEFLWSIRDEERFDDRFASTPGDVSYHAPCHLRAQAVGFKGRDLLRKIPGVKPSTTMECCGHDGTHAMKVEGFESSVRIGQKAFDGMAAGGDGSAQVWATDCPLAALQFGQHADRRPLHPMTILARAYEPDGFPTPVPPPGSEAEPPAGEPG</sequence>
<protein>
    <recommendedName>
        <fullName evidence="7">Cysteine-rich domain-containing protein</fullName>
    </recommendedName>
</protein>
<dbReference type="GO" id="GO:0016491">
    <property type="term" value="F:oxidoreductase activity"/>
    <property type="evidence" value="ECO:0007669"/>
    <property type="project" value="UniProtKB-ARBA"/>
</dbReference>
<keyword evidence="4" id="KW-0408">Iron</keyword>
<dbReference type="PROSITE" id="PS00198">
    <property type="entry name" value="4FE4S_FER_1"/>
    <property type="match status" value="1"/>
</dbReference>
<evidence type="ECO:0000256" key="1">
    <source>
        <dbReference type="ARBA" id="ARBA00022485"/>
    </source>
</evidence>
<evidence type="ECO:0000256" key="2">
    <source>
        <dbReference type="ARBA" id="ARBA00022723"/>
    </source>
</evidence>
<name>A0A381RE75_9ZZZZ</name>
<reference evidence="8" key="1">
    <citation type="submission" date="2018-05" db="EMBL/GenBank/DDBJ databases">
        <authorList>
            <person name="Lanie J.A."/>
            <person name="Ng W.-L."/>
            <person name="Kazmierczak K.M."/>
            <person name="Andrzejewski T.M."/>
            <person name="Davidsen T.M."/>
            <person name="Wayne K.J."/>
            <person name="Tettelin H."/>
            <person name="Glass J.I."/>
            <person name="Rusch D."/>
            <person name="Podicherti R."/>
            <person name="Tsui H.-C.T."/>
            <person name="Winkler M.E."/>
        </authorList>
    </citation>
    <scope>NUCLEOTIDE SEQUENCE</scope>
</reference>